<sequence>MGNAESCRALQTELEQLESTLSVLAATNPIGRRPLLPHHIEFKGLVLGCRKDVKVNVGPIVGAVGLDYARILLEVDATTSIACHVSRQDERTGQWLEVERSRVQVECVKNRPSLFHMTRLRPDTRYTFAFSGLNERDATSRYGTFHTLHVSDAPVQIGAVSGNNVYDGDNIGGWERLAQVVAGNEEVAPTVRPPVHYILHLGGQIHMERTFQQCWVLLSRYVQSTTPQASWEEMEAKVVERMRDAYRFQWSLPHVRNVLANVSNLMLWSDQDIYADFTCSEIFKANHESPTIQMQIMRTLLRSARLIYHEYQRQLWDANYSEFYKEMNELVKSSEAAINATVTVHRSRQEIEEVEKTLATAKRKMEFDVVKRCESRMNELKAKIEQLQKEFVKLREQIDSRRGEEYFFKTDSNIGFLMLDMRGSRLTPAGAQSPDNPILSPAQWDYVLSALGDTTVRLLVICSELPIVDDSNANITNALAVHESASVCRSWWGFTPRDQERLLALLSEWKLQRFDSIDTKMRTEFNQYTVGPIAGPLSTILAPSMTGDVGESQRFQYQHTLELPQENNFAFLDLSALEGRDPVFNIQRFGQIASQVRVLAGPVMGVVDSQSCVILLEVDKEATIGCVVKNIVTSEEQRLLQVFSAKTPQSFYFTHLRPGQHYTAHFEGLEDSKLYCTFHTPEKSPTQWNMILVSRDMQSSFSSNEKTSHNLWSTIGASISQPFSSVNLVVHLGGQVVAPSNPSVDEALALLKARDINDPTTILLVKEQLRSIYRDHWNLTDTKQSLMCGSHIMLWNETDTLDPYEHRHDEHRCQLAKILREVAKEYQDQLWLPNSSYTHSWGGFGLYVWQKEQEQDGICERWHRLDNLLKQPISTLVIASDQPLIDDSLEDTREKAKFNSMYTNRIPYRGVDLLKLLQLIFEWKGTSNKQVVFICGNDYFGFDTVVQHVVSNVIIRQFAVGPLFSQFTKEMLKTITYFKEGSLGHLCIYKHNFNDAYLTNHFGFISLQENQVEYEIVGILLPSEFPENNIGDKCQTRDALQWYRGGGLPSMLSKIQLSKGWNKLRPFSMAKRSNGKMPTQVAVNRWRSQEIAFMFQIPCIVAFKDFLRFVVWNYVH</sequence>
<gene>
    <name evidence="2" type="ORF">Ae201684_012146</name>
</gene>
<feature type="coiled-coil region" evidence="1">
    <location>
        <begin position="344"/>
        <end position="404"/>
    </location>
</feature>
<proteinExistence type="predicted"/>
<dbReference type="VEuPathDB" id="FungiDB:AeMF1_015944"/>
<organism evidence="2 3">
    <name type="scientific">Aphanomyces euteiches</name>
    <dbReference type="NCBI Taxonomy" id="100861"/>
    <lineage>
        <taxon>Eukaryota</taxon>
        <taxon>Sar</taxon>
        <taxon>Stramenopiles</taxon>
        <taxon>Oomycota</taxon>
        <taxon>Saprolegniomycetes</taxon>
        <taxon>Saprolegniales</taxon>
        <taxon>Verrucalvaceae</taxon>
        <taxon>Aphanomyces</taxon>
    </lineage>
</organism>
<accession>A0A6G0WSN4</accession>
<dbReference type="InterPro" id="IPR038607">
    <property type="entry name" value="PhoD-like_sf"/>
</dbReference>
<name>A0A6G0WSN4_9STRA</name>
<reference evidence="2 3" key="1">
    <citation type="submission" date="2019-07" db="EMBL/GenBank/DDBJ databases">
        <title>Genomics analysis of Aphanomyces spp. identifies a new class of oomycete effector associated with host adaptation.</title>
        <authorList>
            <person name="Gaulin E."/>
        </authorList>
    </citation>
    <scope>NUCLEOTIDE SEQUENCE [LARGE SCALE GENOMIC DNA]</scope>
    <source>
        <strain evidence="2 3">ATCC 201684</strain>
    </source>
</reference>
<dbReference type="Gene3D" id="3.60.21.70">
    <property type="entry name" value="PhoD-like phosphatase"/>
    <property type="match status" value="1"/>
</dbReference>
<dbReference type="Proteomes" id="UP000481153">
    <property type="component" value="Unassembled WGS sequence"/>
</dbReference>
<evidence type="ECO:0000313" key="2">
    <source>
        <dbReference type="EMBL" id="KAF0730446.1"/>
    </source>
</evidence>
<keyword evidence="1" id="KW-0175">Coiled coil</keyword>
<protein>
    <submittedName>
        <fullName evidence="2">Uncharacterized protein</fullName>
    </submittedName>
</protein>
<evidence type="ECO:0000313" key="3">
    <source>
        <dbReference type="Proteomes" id="UP000481153"/>
    </source>
</evidence>
<dbReference type="PANTHER" id="PTHR37031">
    <property type="entry name" value="METALLOPHOSPHATASE BINDING DOMAIN PROTEIN"/>
    <property type="match status" value="1"/>
</dbReference>
<evidence type="ECO:0000256" key="1">
    <source>
        <dbReference type="SAM" id="Coils"/>
    </source>
</evidence>
<comment type="caution">
    <text evidence="2">The sequence shown here is derived from an EMBL/GenBank/DDBJ whole genome shotgun (WGS) entry which is preliminary data.</text>
</comment>
<dbReference type="EMBL" id="VJMJ01000154">
    <property type="protein sequence ID" value="KAF0730446.1"/>
    <property type="molecule type" value="Genomic_DNA"/>
</dbReference>
<keyword evidence="3" id="KW-1185">Reference proteome</keyword>
<dbReference type="PANTHER" id="PTHR37031:SF2">
    <property type="entry name" value="PHOD-LIKE PHOSPHATASE METALLOPHOSPHATASE DOMAIN-CONTAINING PROTEIN"/>
    <property type="match status" value="1"/>
</dbReference>
<dbReference type="AlphaFoldDB" id="A0A6G0WSN4"/>